<dbReference type="STRING" id="1284197.S8A391"/>
<keyword evidence="13" id="KW-0469">Meiosis</keyword>
<dbReference type="Gene3D" id="1.10.10.10">
    <property type="entry name" value="Winged helix-like DNA-binding domain superfamily/Winged helix DNA-binding domain"/>
    <property type="match status" value="1"/>
</dbReference>
<dbReference type="InterPro" id="IPR027421">
    <property type="entry name" value="DNA_pol_lamdba_lyase_dom_sf"/>
</dbReference>
<dbReference type="GO" id="GO:0003677">
    <property type="term" value="F:DNA binding"/>
    <property type="evidence" value="ECO:0007669"/>
    <property type="project" value="UniProtKB-UniRule"/>
</dbReference>
<keyword evidence="9 14" id="KW-0460">Magnesium</keyword>
<comment type="caution">
    <text evidence="17">The sequence shown here is derived from an EMBL/GenBank/DDBJ whole genome shotgun (WGS) entry which is preliminary data.</text>
</comment>
<keyword evidence="11 14" id="KW-0234">DNA repair</keyword>
<comment type="subcellular location">
    <subcellularLocation>
        <location evidence="2 14">Nucleus</location>
    </subcellularLocation>
</comment>
<dbReference type="SMART" id="SM00891">
    <property type="entry name" value="ERCC4"/>
    <property type="match status" value="1"/>
</dbReference>
<dbReference type="Pfam" id="PF14716">
    <property type="entry name" value="HHH_8"/>
    <property type="match status" value="1"/>
</dbReference>
<dbReference type="Pfam" id="PF02732">
    <property type="entry name" value="ERCC4"/>
    <property type="match status" value="1"/>
</dbReference>
<feature type="region of interest" description="Disordered" evidence="15">
    <location>
        <begin position="342"/>
        <end position="386"/>
    </location>
</feature>
<dbReference type="Gene3D" id="1.10.150.110">
    <property type="entry name" value="DNA polymerase beta, N-terminal domain-like"/>
    <property type="match status" value="1"/>
</dbReference>
<accession>S8A391</accession>
<keyword evidence="12 14" id="KW-0539">Nucleus</keyword>
<dbReference type="OMA" id="ELGDAMW"/>
<dbReference type="InterPro" id="IPR011335">
    <property type="entry name" value="Restrct_endonuc-II-like"/>
</dbReference>
<dbReference type="GO" id="GO:0008821">
    <property type="term" value="F:crossover junction DNA endonuclease activity"/>
    <property type="evidence" value="ECO:0007669"/>
    <property type="project" value="UniProtKB-UniRule"/>
</dbReference>
<evidence type="ECO:0000256" key="7">
    <source>
        <dbReference type="ARBA" id="ARBA00022763"/>
    </source>
</evidence>
<organism evidence="17 18">
    <name type="scientific">Dactylellina haptotyla (strain CBS 200.50)</name>
    <name type="common">Nematode-trapping fungus</name>
    <name type="synonym">Monacrosporium haptotylum</name>
    <dbReference type="NCBI Taxonomy" id="1284197"/>
    <lineage>
        <taxon>Eukaryota</taxon>
        <taxon>Fungi</taxon>
        <taxon>Dikarya</taxon>
        <taxon>Ascomycota</taxon>
        <taxon>Pezizomycotina</taxon>
        <taxon>Orbiliomycetes</taxon>
        <taxon>Orbiliales</taxon>
        <taxon>Orbiliaceae</taxon>
        <taxon>Dactylellina</taxon>
    </lineage>
</organism>
<reference evidence="18" key="2">
    <citation type="submission" date="2013-04" db="EMBL/GenBank/DDBJ databases">
        <title>Genomic mechanisms accounting for the adaptation to parasitism in nematode-trapping fungi.</title>
        <authorList>
            <person name="Ahren D.G."/>
        </authorList>
    </citation>
    <scope>NUCLEOTIDE SEQUENCE [LARGE SCALE GENOMIC DNA]</scope>
    <source>
        <strain evidence="18">CBS 200.50</strain>
    </source>
</reference>
<comment type="similarity">
    <text evidence="3 14">Belongs to the XPF family.</text>
</comment>
<feature type="domain" description="ERCC4" evidence="16">
    <location>
        <begin position="401"/>
        <end position="505"/>
    </location>
</feature>
<dbReference type="GO" id="GO:0005634">
    <property type="term" value="C:nucleus"/>
    <property type="evidence" value="ECO:0007669"/>
    <property type="project" value="UniProtKB-SubCell"/>
</dbReference>
<dbReference type="HOGENOM" id="CLU_014329_1_1_1"/>
<evidence type="ECO:0000256" key="3">
    <source>
        <dbReference type="ARBA" id="ARBA00010015"/>
    </source>
</evidence>
<dbReference type="PANTHER" id="PTHR13451">
    <property type="entry name" value="CLASS II CROSSOVER JUNCTION ENDONUCLEASE MUS81"/>
    <property type="match status" value="1"/>
</dbReference>
<dbReference type="GO" id="GO:0048257">
    <property type="term" value="F:3'-flap endonuclease activity"/>
    <property type="evidence" value="ECO:0007669"/>
    <property type="project" value="TreeGrafter"/>
</dbReference>
<dbReference type="Proteomes" id="UP000015100">
    <property type="component" value="Unassembled WGS sequence"/>
</dbReference>
<dbReference type="CDD" id="cd21036">
    <property type="entry name" value="WH_MUS81"/>
    <property type="match status" value="1"/>
</dbReference>
<dbReference type="GO" id="GO:0048476">
    <property type="term" value="C:Holliday junction resolvase complex"/>
    <property type="evidence" value="ECO:0007669"/>
    <property type="project" value="UniProtKB-UniRule"/>
</dbReference>
<evidence type="ECO:0000256" key="12">
    <source>
        <dbReference type="ARBA" id="ARBA00023242"/>
    </source>
</evidence>
<dbReference type="EC" id="3.1.22.-" evidence="14"/>
<dbReference type="InterPro" id="IPR047417">
    <property type="entry name" value="WHD_MUS81"/>
</dbReference>
<comment type="cofactor">
    <cofactor evidence="1 14">
        <name>Mg(2+)</name>
        <dbReference type="ChEBI" id="CHEBI:18420"/>
    </cofactor>
</comment>
<evidence type="ECO:0000256" key="11">
    <source>
        <dbReference type="ARBA" id="ARBA00023204"/>
    </source>
</evidence>
<dbReference type="InterPro" id="IPR042530">
    <property type="entry name" value="EME1/EME2_C"/>
</dbReference>
<dbReference type="PANTHER" id="PTHR13451:SF0">
    <property type="entry name" value="CROSSOVER JUNCTION ENDONUCLEASE MUS81"/>
    <property type="match status" value="1"/>
</dbReference>
<dbReference type="InterPro" id="IPR006166">
    <property type="entry name" value="ERCC4_domain"/>
</dbReference>
<keyword evidence="7 14" id="KW-0227">DNA damage</keyword>
<dbReference type="GO" id="GO:0046872">
    <property type="term" value="F:metal ion binding"/>
    <property type="evidence" value="ECO:0007669"/>
    <property type="project" value="UniProtKB-UniRule"/>
</dbReference>
<dbReference type="GO" id="GO:0000727">
    <property type="term" value="P:double-strand break repair via break-induced replication"/>
    <property type="evidence" value="ECO:0007669"/>
    <property type="project" value="UniProtKB-UniRule"/>
</dbReference>
<evidence type="ECO:0000313" key="18">
    <source>
        <dbReference type="Proteomes" id="UP000015100"/>
    </source>
</evidence>
<evidence type="ECO:0000256" key="1">
    <source>
        <dbReference type="ARBA" id="ARBA00001946"/>
    </source>
</evidence>
<keyword evidence="8 14" id="KW-0378">Hydrolase</keyword>
<evidence type="ECO:0000256" key="5">
    <source>
        <dbReference type="ARBA" id="ARBA00022723"/>
    </source>
</evidence>
<keyword evidence="18" id="KW-1185">Reference proteome</keyword>
<keyword evidence="6 14" id="KW-0255">Endonuclease</keyword>
<dbReference type="InterPro" id="IPR010996">
    <property type="entry name" value="HHH_MUS81"/>
</dbReference>
<dbReference type="InterPro" id="IPR033309">
    <property type="entry name" value="Mus81"/>
</dbReference>
<evidence type="ECO:0000256" key="8">
    <source>
        <dbReference type="ARBA" id="ARBA00022801"/>
    </source>
</evidence>
<dbReference type="eggNOG" id="KOG2379">
    <property type="taxonomic scope" value="Eukaryota"/>
</dbReference>
<name>S8A391_DACHA</name>
<comment type="function">
    <text evidence="14">Interacts with EME1 to form a DNA structure-specific endonuclease with substrate preference for branched DNA structures with a 5'-end at the branch nick. Typical substrates include 3'-flap structures, D-loops, replication forks and nicked Holliday junctions. May be required in mitosis for the processing of stalled or collapsed replication fork intermediates. May be required in meiosis for the repair of meiosis-specific double strand breaks subsequent to single-end invasion (SEI).</text>
</comment>
<evidence type="ECO:0000256" key="4">
    <source>
        <dbReference type="ARBA" id="ARBA00022722"/>
    </source>
</evidence>
<dbReference type="GO" id="GO:0006308">
    <property type="term" value="P:DNA catabolic process"/>
    <property type="evidence" value="ECO:0007669"/>
    <property type="project" value="UniProtKB-UniRule"/>
</dbReference>
<dbReference type="GO" id="GO:0000712">
    <property type="term" value="P:resolution of meiotic recombination intermediates"/>
    <property type="evidence" value="ECO:0007669"/>
    <property type="project" value="UniProtKB-ARBA"/>
</dbReference>
<evidence type="ECO:0000259" key="16">
    <source>
        <dbReference type="SMART" id="SM00891"/>
    </source>
</evidence>
<dbReference type="InterPro" id="IPR036388">
    <property type="entry name" value="WH-like_DNA-bd_sf"/>
</dbReference>
<sequence length="689" mass="76609">MPPTQLPCGNPVLLELLEQWTQDSRGTERERTYRRAADSMRACPFTFAHPSEAKNLIGIGDKIADRLTKKFIEYKRSRGETPPPLVPSAKPQPVKGKKRKSGDLDDIDAEEGGTSNTNGVGLVAGEDRESLFDSGEPSLGRWDRARAPKKKKAASKNAATLDEGDGEDGGEQQPAKKPRKPRAPKQYVPRPRTGGYAILLALSELEPGDTITKDELVRRAQPYCDTSFTLAGNAGENHKYTGWSGLKTLKEHNLVTQKGRPALFCLTEWGWDVAEKMVEVETELGGVNVVVNAVVAASNGAKKSRAKGKTSTDDDYTADRSLASAIEAANAFSERRLAQTSTNLGDDEDDVLDSLPQQNRHPLPPRPRFRSASAQPVSNAPPDIKTPFTPRYLKAGTFSVHLVLDNREVASKTDRDYIQRSFENVNCTPLTRGMELGDVMWIAKGKLYENGRETTEEVEVSIDYVCERKRLDDLIGSIKDGRFHEQKFRLKKFVGNTTYIIELPNGKITASTAAMAEAITTAIYSTQVVNGFFVKLSPKLDDTVRYLARFTRLLATMFEGKDLYVYPDNLVQVRTFSELKSYLLEKEPGRQYFLNYSTLAAMASKSRTSTLRDVYLKMLMCTRGVSAEKALEIQRHFKTPRELLERYEKCGGEAVGKAMIMGAVDTSARTDRRKVKGALSAKIWEVWGQ</sequence>
<evidence type="ECO:0000256" key="10">
    <source>
        <dbReference type="ARBA" id="ARBA00023172"/>
    </source>
</evidence>
<dbReference type="InterPro" id="IPR047416">
    <property type="entry name" value="XPF_nuclease_Mus81"/>
</dbReference>
<evidence type="ECO:0000256" key="2">
    <source>
        <dbReference type="ARBA" id="ARBA00004123"/>
    </source>
</evidence>
<dbReference type="Gene3D" id="3.40.50.10130">
    <property type="match status" value="1"/>
</dbReference>
<evidence type="ECO:0000256" key="6">
    <source>
        <dbReference type="ARBA" id="ARBA00022759"/>
    </source>
</evidence>
<dbReference type="FunFam" id="1.10.10.10:FF:000307">
    <property type="entry name" value="Crossover junction endonuclease MUS81"/>
    <property type="match status" value="1"/>
</dbReference>
<evidence type="ECO:0000256" key="13">
    <source>
        <dbReference type="ARBA" id="ARBA00023254"/>
    </source>
</evidence>
<dbReference type="CDD" id="cd20074">
    <property type="entry name" value="XPF_nuclease_Mus81"/>
    <property type="match status" value="1"/>
</dbReference>
<dbReference type="Gene3D" id="1.10.150.670">
    <property type="entry name" value="Crossover junction endonuclease EME1, DNA-binding domain"/>
    <property type="match status" value="1"/>
</dbReference>
<dbReference type="Pfam" id="PF21136">
    <property type="entry name" value="WHD_MUS81"/>
    <property type="match status" value="1"/>
</dbReference>
<proteinExistence type="inferred from homology"/>
<dbReference type="AlphaFoldDB" id="S8A391"/>
<dbReference type="OrthoDB" id="5963188at2759"/>
<keyword evidence="10 14" id="KW-0233">DNA recombination</keyword>
<comment type="subunit">
    <text evidence="14">Interacts with EME1.</text>
</comment>
<evidence type="ECO:0000313" key="17">
    <source>
        <dbReference type="EMBL" id="EPS37204.1"/>
    </source>
</evidence>
<keyword evidence="5 14" id="KW-0479">Metal-binding</keyword>
<evidence type="ECO:0000256" key="14">
    <source>
        <dbReference type="RuleBase" id="RU369042"/>
    </source>
</evidence>
<dbReference type="GO" id="GO:0031573">
    <property type="term" value="P:mitotic intra-S DNA damage checkpoint signaling"/>
    <property type="evidence" value="ECO:0007669"/>
    <property type="project" value="TreeGrafter"/>
</dbReference>
<gene>
    <name evidence="17" type="ORF">H072_9141</name>
</gene>
<dbReference type="EMBL" id="AQGS01000697">
    <property type="protein sequence ID" value="EPS37204.1"/>
    <property type="molecule type" value="Genomic_DNA"/>
</dbReference>
<evidence type="ECO:0000256" key="15">
    <source>
        <dbReference type="SAM" id="MobiDB-lite"/>
    </source>
</evidence>
<dbReference type="SUPFAM" id="SSF52980">
    <property type="entry name" value="Restriction endonuclease-like"/>
    <property type="match status" value="1"/>
</dbReference>
<reference evidence="17 18" key="1">
    <citation type="journal article" date="2013" name="PLoS Genet.">
        <title>Genomic mechanisms accounting for the adaptation to parasitism in nematode-trapping fungi.</title>
        <authorList>
            <person name="Meerupati T."/>
            <person name="Andersson K.M."/>
            <person name="Friman E."/>
            <person name="Kumar D."/>
            <person name="Tunlid A."/>
            <person name="Ahren D."/>
        </authorList>
    </citation>
    <scope>NUCLEOTIDE SEQUENCE [LARGE SCALE GENOMIC DNA]</scope>
    <source>
        <strain evidence="17 18">CBS 200.50</strain>
    </source>
</reference>
<dbReference type="SUPFAM" id="SSF47802">
    <property type="entry name" value="DNA polymerase beta, N-terminal domain-like"/>
    <property type="match status" value="1"/>
</dbReference>
<feature type="region of interest" description="Disordered" evidence="15">
    <location>
        <begin position="74"/>
        <end position="190"/>
    </location>
</feature>
<keyword evidence="4 14" id="KW-0540">Nuclease</keyword>
<evidence type="ECO:0000256" key="9">
    <source>
        <dbReference type="ARBA" id="ARBA00022842"/>
    </source>
</evidence>
<protein>
    <recommendedName>
        <fullName evidence="14">Crossover junction endonuclease MUS81</fullName>
        <ecNumber evidence="14">3.1.22.-</ecNumber>
    </recommendedName>
</protein>